<keyword evidence="9" id="KW-1071">Ligand-gated ion channel</keyword>
<evidence type="ECO:0000256" key="2">
    <source>
        <dbReference type="ARBA" id="ARBA00022448"/>
    </source>
</evidence>
<dbReference type="AlphaFoldDB" id="A0A8S3ZGI6"/>
<evidence type="ECO:0000256" key="11">
    <source>
        <dbReference type="SAM" id="Phobius"/>
    </source>
</evidence>
<evidence type="ECO:0000259" key="12">
    <source>
        <dbReference type="SMART" id="SM00079"/>
    </source>
</evidence>
<accession>A0A8S3ZGI6</accession>
<evidence type="ECO:0000256" key="8">
    <source>
        <dbReference type="ARBA" id="ARBA00023180"/>
    </source>
</evidence>
<proteinExistence type="predicted"/>
<evidence type="ECO:0000259" key="13">
    <source>
        <dbReference type="SMART" id="SM00918"/>
    </source>
</evidence>
<evidence type="ECO:0000256" key="10">
    <source>
        <dbReference type="ARBA" id="ARBA00023303"/>
    </source>
</evidence>
<comment type="subcellular location">
    <subcellularLocation>
        <location evidence="1">Membrane</location>
        <topology evidence="1">Multi-pass membrane protein</topology>
    </subcellularLocation>
</comment>
<feature type="domain" description="Ionotropic glutamate receptor C-terminal" evidence="12">
    <location>
        <begin position="1"/>
        <end position="152"/>
    </location>
</feature>
<keyword evidence="6 11" id="KW-0472">Membrane</keyword>
<dbReference type="Pfam" id="PF10613">
    <property type="entry name" value="Lig_chan-Glu_bd"/>
    <property type="match status" value="1"/>
</dbReference>
<feature type="domain" description="Ionotropic glutamate receptor L-glutamate and glycine-binding" evidence="13">
    <location>
        <begin position="3"/>
        <end position="67"/>
    </location>
</feature>
<evidence type="ECO:0000256" key="3">
    <source>
        <dbReference type="ARBA" id="ARBA00022692"/>
    </source>
</evidence>
<evidence type="ECO:0000256" key="9">
    <source>
        <dbReference type="ARBA" id="ARBA00023286"/>
    </source>
</evidence>
<dbReference type="FunFam" id="3.40.190.10:FF:000024">
    <property type="entry name" value="Glutamate receptor, ionotropic, delta 1"/>
    <property type="match status" value="1"/>
</dbReference>
<dbReference type="InterPro" id="IPR015683">
    <property type="entry name" value="Ionotropic_Glu_rcpt"/>
</dbReference>
<keyword evidence="4 11" id="KW-1133">Transmembrane helix</keyword>
<keyword evidence="15" id="KW-1185">Reference proteome</keyword>
<keyword evidence="10" id="KW-0407">Ion channel</keyword>
<gene>
    <name evidence="14" type="ORF">CUNI_LOCUS12368</name>
</gene>
<keyword evidence="7" id="KW-0675">Receptor</keyword>
<dbReference type="Proteomes" id="UP000678393">
    <property type="component" value="Unassembled WGS sequence"/>
</dbReference>
<feature type="non-terminal residue" evidence="14">
    <location>
        <position position="1"/>
    </location>
</feature>
<dbReference type="OrthoDB" id="5984008at2759"/>
<evidence type="ECO:0000313" key="15">
    <source>
        <dbReference type="Proteomes" id="UP000678393"/>
    </source>
</evidence>
<dbReference type="InterPro" id="IPR019594">
    <property type="entry name" value="Glu/Gly-bd"/>
</dbReference>
<dbReference type="SMART" id="SM00918">
    <property type="entry name" value="Lig_chan-Glu_bd"/>
    <property type="match status" value="1"/>
</dbReference>
<dbReference type="SMART" id="SM00079">
    <property type="entry name" value="PBPe"/>
    <property type="match status" value="1"/>
</dbReference>
<dbReference type="SUPFAM" id="SSF53850">
    <property type="entry name" value="Periplasmic binding protein-like II"/>
    <property type="match status" value="1"/>
</dbReference>
<name>A0A8S3ZGI6_9EUPU</name>
<feature type="transmembrane region" description="Helical" evidence="11">
    <location>
        <begin position="122"/>
        <end position="140"/>
    </location>
</feature>
<dbReference type="GO" id="GO:0016020">
    <property type="term" value="C:membrane"/>
    <property type="evidence" value="ECO:0007669"/>
    <property type="project" value="UniProtKB-SubCell"/>
</dbReference>
<comment type="caution">
    <text evidence="14">The sequence shown here is derived from an EMBL/GenBank/DDBJ whole genome shotgun (WGS) entry which is preliminary data.</text>
</comment>
<keyword evidence="2" id="KW-0813">Transport</keyword>
<organism evidence="14 15">
    <name type="scientific">Candidula unifasciata</name>
    <dbReference type="NCBI Taxonomy" id="100452"/>
    <lineage>
        <taxon>Eukaryota</taxon>
        <taxon>Metazoa</taxon>
        <taxon>Spiralia</taxon>
        <taxon>Lophotrochozoa</taxon>
        <taxon>Mollusca</taxon>
        <taxon>Gastropoda</taxon>
        <taxon>Heterobranchia</taxon>
        <taxon>Euthyneura</taxon>
        <taxon>Panpulmonata</taxon>
        <taxon>Eupulmonata</taxon>
        <taxon>Stylommatophora</taxon>
        <taxon>Helicina</taxon>
        <taxon>Helicoidea</taxon>
        <taxon>Geomitridae</taxon>
        <taxon>Candidula</taxon>
    </lineage>
</organism>
<dbReference type="Gene3D" id="3.40.190.10">
    <property type="entry name" value="Periplasmic binding protein-like II"/>
    <property type="match status" value="1"/>
</dbReference>
<evidence type="ECO:0000256" key="7">
    <source>
        <dbReference type="ARBA" id="ARBA00023170"/>
    </source>
</evidence>
<evidence type="ECO:0000256" key="6">
    <source>
        <dbReference type="ARBA" id="ARBA00023136"/>
    </source>
</evidence>
<evidence type="ECO:0000256" key="5">
    <source>
        <dbReference type="ARBA" id="ARBA00023065"/>
    </source>
</evidence>
<sequence length="152" mass="17262">ERPFIMRKPDYFGNDTNEKYEGFTMDLIKRLSTDLKFEFRIYQSPNNRYGADDGNGNWDGMIGEIMAGNATLAFGAMSITSSREAVIDFSLGVISTGVNLLIKKPKENFNIFQFMMPFSLELWMAILGASASVSLVFYILDYGSEDRRFTIK</sequence>
<feature type="non-terminal residue" evidence="14">
    <location>
        <position position="152"/>
    </location>
</feature>
<dbReference type="InterPro" id="IPR001320">
    <property type="entry name" value="Iontro_rcpt_C"/>
</dbReference>
<evidence type="ECO:0000256" key="4">
    <source>
        <dbReference type="ARBA" id="ARBA00022989"/>
    </source>
</evidence>
<dbReference type="PANTHER" id="PTHR18966">
    <property type="entry name" value="IONOTROPIC GLUTAMATE RECEPTOR"/>
    <property type="match status" value="1"/>
</dbReference>
<protein>
    <recommendedName>
        <fullName evidence="16">Lig_chan-Glu_bd domain-containing protein</fullName>
    </recommendedName>
</protein>
<evidence type="ECO:0000313" key="14">
    <source>
        <dbReference type="EMBL" id="CAG5126810.1"/>
    </source>
</evidence>
<keyword evidence="3 11" id="KW-0812">Transmembrane</keyword>
<dbReference type="EMBL" id="CAJHNH020002459">
    <property type="protein sequence ID" value="CAG5126810.1"/>
    <property type="molecule type" value="Genomic_DNA"/>
</dbReference>
<evidence type="ECO:0008006" key="16">
    <source>
        <dbReference type="Google" id="ProtNLM"/>
    </source>
</evidence>
<dbReference type="Gene3D" id="1.10.287.70">
    <property type="match status" value="1"/>
</dbReference>
<dbReference type="GO" id="GO:0015276">
    <property type="term" value="F:ligand-gated monoatomic ion channel activity"/>
    <property type="evidence" value="ECO:0007669"/>
    <property type="project" value="InterPro"/>
</dbReference>
<keyword evidence="8" id="KW-0325">Glycoprotein</keyword>
<keyword evidence="5" id="KW-0406">Ion transport</keyword>
<reference evidence="14" key="1">
    <citation type="submission" date="2021-04" db="EMBL/GenBank/DDBJ databases">
        <authorList>
            <consortium name="Molecular Ecology Group"/>
        </authorList>
    </citation>
    <scope>NUCLEOTIDE SEQUENCE</scope>
</reference>
<evidence type="ECO:0000256" key="1">
    <source>
        <dbReference type="ARBA" id="ARBA00004141"/>
    </source>
</evidence>